<keyword evidence="2" id="KW-0378">Hydrolase</keyword>
<dbReference type="PANTHER" id="PTHR13620">
    <property type="entry name" value="3-5 EXONUCLEASE"/>
    <property type="match status" value="1"/>
</dbReference>
<evidence type="ECO:0000313" key="4">
    <source>
        <dbReference type="EMBL" id="KAF5175070.1"/>
    </source>
</evidence>
<dbReference type="InterPro" id="IPR012337">
    <property type="entry name" value="RNaseH-like_sf"/>
</dbReference>
<name>A0A7J6US20_THATH</name>
<dbReference type="Gene3D" id="3.30.420.10">
    <property type="entry name" value="Ribonuclease H-like superfamily/Ribonuclease H"/>
    <property type="match status" value="1"/>
</dbReference>
<dbReference type="GO" id="GO:0003676">
    <property type="term" value="F:nucleic acid binding"/>
    <property type="evidence" value="ECO:0007669"/>
    <property type="project" value="InterPro"/>
</dbReference>
<evidence type="ECO:0000259" key="3">
    <source>
        <dbReference type="Pfam" id="PF01612"/>
    </source>
</evidence>
<gene>
    <name evidence="4" type="ORF">FRX31_035342</name>
</gene>
<evidence type="ECO:0000313" key="5">
    <source>
        <dbReference type="Proteomes" id="UP000554482"/>
    </source>
</evidence>
<dbReference type="CDD" id="cd06141">
    <property type="entry name" value="WRN_exo"/>
    <property type="match status" value="1"/>
</dbReference>
<comment type="caution">
    <text evidence="4">The sequence shown here is derived from an EMBL/GenBank/DDBJ whole genome shotgun (WGS) entry which is preliminary data.</text>
</comment>
<dbReference type="InterPro" id="IPR036397">
    <property type="entry name" value="RNaseH_sf"/>
</dbReference>
<dbReference type="EMBL" id="JABWDY010044534">
    <property type="protein sequence ID" value="KAF5175070.1"/>
    <property type="molecule type" value="Genomic_DNA"/>
</dbReference>
<evidence type="ECO:0000256" key="1">
    <source>
        <dbReference type="ARBA" id="ARBA00022722"/>
    </source>
</evidence>
<dbReference type="Proteomes" id="UP000554482">
    <property type="component" value="Unassembled WGS sequence"/>
</dbReference>
<dbReference type="GO" id="GO:0005634">
    <property type="term" value="C:nucleus"/>
    <property type="evidence" value="ECO:0007669"/>
    <property type="project" value="TreeGrafter"/>
</dbReference>
<protein>
    <recommendedName>
        <fullName evidence="3">3'-5' exonuclease domain-containing protein</fullName>
    </recommendedName>
</protein>
<feature type="domain" description="3'-5' exonuclease" evidence="3">
    <location>
        <begin position="2"/>
        <end position="98"/>
    </location>
</feature>
<organism evidence="4 5">
    <name type="scientific">Thalictrum thalictroides</name>
    <name type="common">Rue-anemone</name>
    <name type="synonym">Anemone thalictroides</name>
    <dbReference type="NCBI Taxonomy" id="46969"/>
    <lineage>
        <taxon>Eukaryota</taxon>
        <taxon>Viridiplantae</taxon>
        <taxon>Streptophyta</taxon>
        <taxon>Embryophyta</taxon>
        <taxon>Tracheophyta</taxon>
        <taxon>Spermatophyta</taxon>
        <taxon>Magnoliopsida</taxon>
        <taxon>Ranunculales</taxon>
        <taxon>Ranunculaceae</taxon>
        <taxon>Thalictroideae</taxon>
        <taxon>Thalictrum</taxon>
    </lineage>
</organism>
<evidence type="ECO:0000256" key="2">
    <source>
        <dbReference type="ARBA" id="ARBA00022801"/>
    </source>
</evidence>
<dbReference type="InterPro" id="IPR002562">
    <property type="entry name" value="3'-5'_exonuclease_dom"/>
</dbReference>
<dbReference type="Pfam" id="PF01612">
    <property type="entry name" value="DNA_pol_A_exo1"/>
    <property type="match status" value="1"/>
</dbReference>
<keyword evidence="5" id="KW-1185">Reference proteome</keyword>
<dbReference type="PANTHER" id="PTHR13620:SF121">
    <property type="entry name" value="EMB|CAB82946.1-RELATED"/>
    <property type="match status" value="1"/>
</dbReference>
<proteinExistence type="predicted"/>
<dbReference type="SUPFAM" id="SSF53098">
    <property type="entry name" value="Ribonuclease H-like"/>
    <property type="match status" value="1"/>
</dbReference>
<dbReference type="OrthoDB" id="1920326at2759"/>
<keyword evidence="1" id="KW-0540">Nuclease</keyword>
<dbReference type="GO" id="GO:0006139">
    <property type="term" value="P:nucleobase-containing compound metabolic process"/>
    <property type="evidence" value="ECO:0007669"/>
    <property type="project" value="InterPro"/>
</dbReference>
<dbReference type="GO" id="GO:0008408">
    <property type="term" value="F:3'-5' exonuclease activity"/>
    <property type="evidence" value="ECO:0007669"/>
    <property type="project" value="InterPro"/>
</dbReference>
<dbReference type="AlphaFoldDB" id="A0A7J6US20"/>
<dbReference type="GO" id="GO:0005737">
    <property type="term" value="C:cytoplasm"/>
    <property type="evidence" value="ECO:0007669"/>
    <property type="project" value="TreeGrafter"/>
</dbReference>
<reference evidence="4 5" key="1">
    <citation type="submission" date="2020-06" db="EMBL/GenBank/DDBJ databases">
        <title>Transcriptomic and genomic resources for Thalictrum thalictroides and T. hernandezii: Facilitating candidate gene discovery in an emerging model plant lineage.</title>
        <authorList>
            <person name="Arias T."/>
            <person name="Riano-Pachon D.M."/>
            <person name="Di Stilio V.S."/>
        </authorList>
    </citation>
    <scope>NUCLEOTIDE SEQUENCE [LARGE SCALE GENOMIC DNA]</scope>
    <source>
        <strain evidence="5">cv. WT478/WT964</strain>
        <tissue evidence="4">Leaves</tissue>
    </source>
</reference>
<sequence length="101" mass="11669">MILNFSDIKFVGVGIHRDVEKLMKFYNLRVTNCVELGPWAAQQMKRNELRNAGLKELAKEVLGLLIDKPKRVTVSRWDAAQLTTDQIHYASVDAYLSFEDW</sequence>
<accession>A0A7J6US20</accession>
<dbReference type="InterPro" id="IPR051132">
    <property type="entry name" value="3-5_Exonuclease_domain"/>
</dbReference>